<comment type="caution">
    <text evidence="2">The sequence shown here is derived from an EMBL/GenBank/DDBJ whole genome shotgun (WGS) entry which is preliminary data.</text>
</comment>
<dbReference type="Pfam" id="PF12645">
    <property type="entry name" value="HTH_16"/>
    <property type="match status" value="1"/>
</dbReference>
<evidence type="ECO:0000259" key="1">
    <source>
        <dbReference type="Pfam" id="PF12645"/>
    </source>
</evidence>
<dbReference type="EMBL" id="WKPO01000002">
    <property type="protein sequence ID" value="MSB47571.1"/>
    <property type="molecule type" value="Genomic_DNA"/>
</dbReference>
<dbReference type="RefSeq" id="WP_154250056.1">
    <property type="nucleotide sequence ID" value="NZ_JADMVC010000016.1"/>
</dbReference>
<dbReference type="Proteomes" id="UP000429811">
    <property type="component" value="Unassembled WGS sequence"/>
</dbReference>
<organism evidence="2 3">
    <name type="scientific">Flavonifractor plautii</name>
    <name type="common">Fusobacterium plautii</name>
    <dbReference type="NCBI Taxonomy" id="292800"/>
    <lineage>
        <taxon>Bacteria</taxon>
        <taxon>Bacillati</taxon>
        <taxon>Bacillota</taxon>
        <taxon>Clostridia</taxon>
        <taxon>Eubacteriales</taxon>
        <taxon>Oscillospiraceae</taxon>
        <taxon>Flavonifractor</taxon>
    </lineage>
</organism>
<feature type="domain" description="Helix-turn-helix conjugative transposon-like" evidence="1">
    <location>
        <begin position="19"/>
        <end position="78"/>
    </location>
</feature>
<sequence length="84" mass="10077">MKNRAKYRCAMIRRISVDTILNAKKGDESAIQTILNYYKGYMLELCKFELYDASGKIYVCYDEDLYQELQFKLIKEIQNRFELN</sequence>
<gene>
    <name evidence="2" type="ORF">GKE90_02485</name>
</gene>
<evidence type="ECO:0000313" key="2">
    <source>
        <dbReference type="EMBL" id="MSB47571.1"/>
    </source>
</evidence>
<reference evidence="2 3" key="1">
    <citation type="journal article" date="2019" name="Nat. Med.">
        <title>A library of human gut bacterial isolates paired with longitudinal multiomics data enables mechanistic microbiome research.</title>
        <authorList>
            <person name="Poyet M."/>
            <person name="Groussin M."/>
            <person name="Gibbons S.M."/>
            <person name="Avila-Pacheco J."/>
            <person name="Jiang X."/>
            <person name="Kearney S.M."/>
            <person name="Perrotta A.R."/>
            <person name="Berdy B."/>
            <person name="Zhao S."/>
            <person name="Lieberman T.D."/>
            <person name="Swanson P.K."/>
            <person name="Smith M."/>
            <person name="Roesemann S."/>
            <person name="Alexander J.E."/>
            <person name="Rich S.A."/>
            <person name="Livny J."/>
            <person name="Vlamakis H."/>
            <person name="Clish C."/>
            <person name="Bullock K."/>
            <person name="Deik A."/>
            <person name="Scott J."/>
            <person name="Pierce K.A."/>
            <person name="Xavier R.J."/>
            <person name="Alm E.J."/>
        </authorList>
    </citation>
    <scope>NUCLEOTIDE SEQUENCE [LARGE SCALE GENOMIC DNA]</scope>
    <source>
        <strain evidence="2 3">BIOML-A5</strain>
    </source>
</reference>
<proteinExistence type="predicted"/>
<evidence type="ECO:0000313" key="3">
    <source>
        <dbReference type="Proteomes" id="UP000429811"/>
    </source>
</evidence>
<accession>A0A6I2R9W7</accession>
<dbReference type="AlphaFoldDB" id="A0A6I2R9W7"/>
<name>A0A6I2R9W7_FLAPL</name>
<dbReference type="InterPro" id="IPR024760">
    <property type="entry name" value="HTH_dom_conjug_TS-like"/>
</dbReference>
<protein>
    <submittedName>
        <fullName evidence="2">Helix-turn-helix domain-containing protein</fullName>
    </submittedName>
</protein>